<sequence length="231" mass="25790">MIEFQQYLKARGFDPGPIDGVWGRKTEAATEAWFRAGPDTKLSEADFRASAQRLGVSVEHVKAVRQVEASGDGFSNGMAKKLFEPHRFSKLTGARFDERWPSISYPKWDRTKYPKTEALRHQQHLRAIALDPEAGLKAASYGLFQIMGENHKAAGFEDVFGYVQAMNRDEAAQLIAFENFIRNSGLLPALKKGGRMADSWVAFARGYNGSAFRENRYHEKLAAAYCGFGGS</sequence>
<evidence type="ECO:0000313" key="3">
    <source>
        <dbReference type="EMBL" id="BBF79927.1"/>
    </source>
</evidence>
<dbReference type="AlphaFoldDB" id="A0A3G9FZV7"/>
<dbReference type="Pfam" id="PF11860">
    <property type="entry name" value="Muramidase"/>
    <property type="match status" value="1"/>
</dbReference>
<dbReference type="Proteomes" id="UP000278756">
    <property type="component" value="Chromosome 1"/>
</dbReference>
<evidence type="ECO:0000259" key="2">
    <source>
        <dbReference type="Pfam" id="PF11860"/>
    </source>
</evidence>
<gene>
    <name evidence="3" type="ORF">EM6_0504</name>
</gene>
<feature type="domain" description="N-acetylmuramidase" evidence="2">
    <location>
        <begin position="58"/>
        <end position="225"/>
    </location>
</feature>
<proteinExistence type="predicted"/>
<dbReference type="InterPro" id="IPR002477">
    <property type="entry name" value="Peptidoglycan-bd-like"/>
</dbReference>
<protein>
    <submittedName>
        <fullName evidence="3">Putative phage-encoded peptidoglycan binding protein</fullName>
    </submittedName>
</protein>
<dbReference type="InterPro" id="IPR024408">
    <property type="entry name" value="Muramidase"/>
</dbReference>
<dbReference type="Pfam" id="PF01471">
    <property type="entry name" value="PG_binding_1"/>
    <property type="match status" value="1"/>
</dbReference>
<reference evidence="4" key="2">
    <citation type="journal article" date="2017" name="Plant Physiol. Biochem.">
        <title>Differential oxidative and antioxidative response of duckweed Lemna minor toward plant growth promoting/inhibiting bacteria.</title>
        <authorList>
            <person name="Ishizawa H."/>
            <person name="Kuroda M."/>
            <person name="Morikawa M."/>
            <person name="Ike M."/>
        </authorList>
    </citation>
    <scope>NUCLEOTIDE SEQUENCE [LARGE SCALE GENOMIC DNA]</scope>
    <source>
        <strain evidence="4">M6</strain>
    </source>
</reference>
<dbReference type="OrthoDB" id="1523598at2"/>
<dbReference type="RefSeq" id="WP_126422833.1">
    <property type="nucleotide sequence ID" value="NZ_AP018827.1"/>
</dbReference>
<reference evidence="4" key="1">
    <citation type="journal article" date="2017" name="Biotechnol. Biofuels">
        <title>Evaluation of environmental bacterial communities as a factor affecting the growth of duckweed Lemna minor.</title>
        <authorList>
            <person name="Ishizawa H."/>
            <person name="Kuroda M."/>
            <person name="Morikawa M."/>
            <person name="Ike M."/>
        </authorList>
    </citation>
    <scope>NUCLEOTIDE SEQUENCE [LARGE SCALE GENOMIC DNA]</scope>
    <source>
        <strain evidence="4">M6</strain>
    </source>
</reference>
<organism evidence="3 4">
    <name type="scientific">Asticcacaulis excentricus</name>
    <dbReference type="NCBI Taxonomy" id="78587"/>
    <lineage>
        <taxon>Bacteria</taxon>
        <taxon>Pseudomonadati</taxon>
        <taxon>Pseudomonadota</taxon>
        <taxon>Alphaproteobacteria</taxon>
        <taxon>Caulobacterales</taxon>
        <taxon>Caulobacteraceae</taxon>
        <taxon>Asticcacaulis</taxon>
    </lineage>
</organism>
<dbReference type="Gene3D" id="1.10.101.10">
    <property type="entry name" value="PGBD-like superfamily/PGBD"/>
    <property type="match status" value="1"/>
</dbReference>
<evidence type="ECO:0000313" key="4">
    <source>
        <dbReference type="Proteomes" id="UP000278756"/>
    </source>
</evidence>
<dbReference type="EMBL" id="AP018827">
    <property type="protein sequence ID" value="BBF79927.1"/>
    <property type="molecule type" value="Genomic_DNA"/>
</dbReference>
<evidence type="ECO:0000259" key="1">
    <source>
        <dbReference type="Pfam" id="PF01471"/>
    </source>
</evidence>
<accession>A0A3G9FZV7</accession>
<name>A0A3G9FZV7_9CAUL</name>
<feature type="domain" description="Peptidoglycan binding-like" evidence="1">
    <location>
        <begin position="3"/>
        <end position="29"/>
    </location>
</feature>
<dbReference type="InterPro" id="IPR036366">
    <property type="entry name" value="PGBDSf"/>
</dbReference>